<dbReference type="AlphaFoldDB" id="A0A1G2GTM1"/>
<name>A0A1G2GTM1_9BACT</name>
<proteinExistence type="predicted"/>
<accession>A0A1G2GTM1</accession>
<evidence type="ECO:0000313" key="2">
    <source>
        <dbReference type="Proteomes" id="UP000178186"/>
    </source>
</evidence>
<dbReference type="Proteomes" id="UP000178186">
    <property type="component" value="Unassembled WGS sequence"/>
</dbReference>
<organism evidence="1 2">
    <name type="scientific">Candidatus Ryanbacteria bacterium RIFCSPLOWO2_02_FULL_45_11c</name>
    <dbReference type="NCBI Taxonomy" id="1802128"/>
    <lineage>
        <taxon>Bacteria</taxon>
        <taxon>Candidatus Ryaniibacteriota</taxon>
    </lineage>
</organism>
<protein>
    <submittedName>
        <fullName evidence="1">Uncharacterized protein</fullName>
    </submittedName>
</protein>
<reference evidence="1 2" key="1">
    <citation type="journal article" date="2016" name="Nat. Commun.">
        <title>Thousands of microbial genomes shed light on interconnected biogeochemical processes in an aquifer system.</title>
        <authorList>
            <person name="Anantharaman K."/>
            <person name="Brown C.T."/>
            <person name="Hug L.A."/>
            <person name="Sharon I."/>
            <person name="Castelle C.J."/>
            <person name="Probst A.J."/>
            <person name="Thomas B.C."/>
            <person name="Singh A."/>
            <person name="Wilkins M.J."/>
            <person name="Karaoz U."/>
            <person name="Brodie E.L."/>
            <person name="Williams K.H."/>
            <person name="Hubbard S.S."/>
            <person name="Banfield J.F."/>
        </authorList>
    </citation>
    <scope>NUCLEOTIDE SEQUENCE [LARGE SCALE GENOMIC DNA]</scope>
</reference>
<comment type="caution">
    <text evidence="1">The sequence shown here is derived from an EMBL/GenBank/DDBJ whole genome shotgun (WGS) entry which is preliminary data.</text>
</comment>
<evidence type="ECO:0000313" key="1">
    <source>
        <dbReference type="EMBL" id="OGZ53553.1"/>
    </source>
</evidence>
<gene>
    <name evidence="1" type="ORF">A3H64_02820</name>
</gene>
<sequence length="78" mass="9087">MNTLRKDPVIECLFMFIIDDLRIARHRVNTASKYYEMGNLQKVKQYLSVVHANITDALSYIDEMGDLDVHLQVEESLD</sequence>
<dbReference type="EMBL" id="MHNY01000054">
    <property type="protein sequence ID" value="OGZ53553.1"/>
    <property type="molecule type" value="Genomic_DNA"/>
</dbReference>